<reference evidence="4 5" key="1">
    <citation type="submission" date="2023-01" db="EMBL/GenBank/DDBJ databases">
        <title>Genome-based reclassification of Anoxybacillus geothermalis as a later heterotypic synonym of Anoxybacillus rupiensis.</title>
        <authorList>
            <person name="Inan Bektas K."/>
            <person name="Canakci S."/>
            <person name="Belduz A.A."/>
            <person name="Guler H.H."/>
        </authorList>
    </citation>
    <scope>NUCLEOTIDE SEQUENCE [LARGE SCALE GENOMIC DNA]</scope>
    <source>
        <strain evidence="4 5">DSM 17127</strain>
    </source>
</reference>
<keyword evidence="5" id="KW-1185">Reference proteome</keyword>
<accession>A0ABT5W7K3</accession>
<dbReference type="InterPro" id="IPR050708">
    <property type="entry name" value="T6SS_VgrG/RHS"/>
</dbReference>
<evidence type="ECO:0000259" key="3">
    <source>
        <dbReference type="Pfam" id="PF25023"/>
    </source>
</evidence>
<dbReference type="EMBL" id="JAQOTG010000014">
    <property type="protein sequence ID" value="MDE8564819.1"/>
    <property type="molecule type" value="Genomic_DNA"/>
</dbReference>
<dbReference type="InterPro" id="IPR011044">
    <property type="entry name" value="Quino_amine_DH_bsu"/>
</dbReference>
<feature type="domain" description="Teneurin-like YD-shell" evidence="3">
    <location>
        <begin position="2"/>
        <end position="200"/>
    </location>
</feature>
<keyword evidence="1" id="KW-0677">Repeat</keyword>
<gene>
    <name evidence="4" type="ORF">PNH38_13195</name>
</gene>
<dbReference type="Gene3D" id="2.180.10.10">
    <property type="entry name" value="RHS repeat-associated core"/>
    <property type="match status" value="1"/>
</dbReference>
<dbReference type="Proteomes" id="UP001213979">
    <property type="component" value="Unassembled WGS sequence"/>
</dbReference>
<dbReference type="InterPro" id="IPR022385">
    <property type="entry name" value="Rhs_assc_core"/>
</dbReference>
<sequence length="275" mass="31411">MFTYDDAGNLLKDDRYQYTWDGEGRLLSVKDVNGNTVVSFTYRPDGRRETKTVNGVTYHYHYDGSDLIRITNNNGQTVWAFTWASGKPNTVTNQNGNTFYYVTNYRGDVIRIVDENGATVANYSYDPWGKVLSVLENAAVTGQPLGYAGYYYDRETKLHYLQARYYDPETARFISRDPDPGDLDNPLSQNAYIYTENNPVMYTDPNGYSNKWYDLGQGWKARIDSAKGSTQKHVHLYGPKGQHYSQNADGSIHDKHKNSSGEPPKWVKKVLKQKT</sequence>
<dbReference type="SUPFAM" id="SSF50969">
    <property type="entry name" value="YVTN repeat-like/Quinoprotein amine dehydrogenase"/>
    <property type="match status" value="1"/>
</dbReference>
<evidence type="ECO:0000256" key="1">
    <source>
        <dbReference type="ARBA" id="ARBA00022737"/>
    </source>
</evidence>
<dbReference type="RefSeq" id="WP_275192071.1">
    <property type="nucleotide sequence ID" value="NZ_JAQOTG010000014.1"/>
</dbReference>
<proteinExistence type="predicted"/>
<evidence type="ECO:0000313" key="4">
    <source>
        <dbReference type="EMBL" id="MDE8564819.1"/>
    </source>
</evidence>
<dbReference type="PANTHER" id="PTHR32305:SF17">
    <property type="entry name" value="TRNA NUCLEASE WAPA"/>
    <property type="match status" value="1"/>
</dbReference>
<evidence type="ECO:0000256" key="2">
    <source>
        <dbReference type="SAM" id="MobiDB-lite"/>
    </source>
</evidence>
<evidence type="ECO:0000313" key="5">
    <source>
        <dbReference type="Proteomes" id="UP001213979"/>
    </source>
</evidence>
<name>A0ABT5W7K3_9BACL</name>
<feature type="region of interest" description="Disordered" evidence="2">
    <location>
        <begin position="238"/>
        <end position="275"/>
    </location>
</feature>
<feature type="non-terminal residue" evidence="4">
    <location>
        <position position="275"/>
    </location>
</feature>
<dbReference type="InterPro" id="IPR056823">
    <property type="entry name" value="TEN-like_YD-shell"/>
</dbReference>
<dbReference type="Pfam" id="PF25023">
    <property type="entry name" value="TEN_YD-shell"/>
    <property type="match status" value="1"/>
</dbReference>
<dbReference type="PANTHER" id="PTHR32305">
    <property type="match status" value="1"/>
</dbReference>
<dbReference type="NCBIfam" id="TIGR03696">
    <property type="entry name" value="Rhs_assc_core"/>
    <property type="match status" value="1"/>
</dbReference>
<organism evidence="4 5">
    <name type="scientific">Anoxybacteroides rupiense</name>
    <dbReference type="NCBI Taxonomy" id="311460"/>
    <lineage>
        <taxon>Bacteria</taxon>
        <taxon>Bacillati</taxon>
        <taxon>Bacillota</taxon>
        <taxon>Bacilli</taxon>
        <taxon>Bacillales</taxon>
        <taxon>Anoxybacillaceae</taxon>
        <taxon>Anoxybacteroides</taxon>
    </lineage>
</organism>
<comment type="caution">
    <text evidence="4">The sequence shown here is derived from an EMBL/GenBank/DDBJ whole genome shotgun (WGS) entry which is preliminary data.</text>
</comment>
<feature type="compositionally biased region" description="Basic residues" evidence="2">
    <location>
        <begin position="266"/>
        <end position="275"/>
    </location>
</feature>
<protein>
    <submittedName>
        <fullName evidence="4">RHS repeat-associated core domain-containing protein</fullName>
    </submittedName>
</protein>